<comment type="caution">
    <text evidence="1">The sequence shown here is derived from an EMBL/GenBank/DDBJ whole genome shotgun (WGS) entry which is preliminary data.</text>
</comment>
<keyword evidence="2" id="KW-1185">Reference proteome</keyword>
<protein>
    <submittedName>
        <fullName evidence="1">Uncharacterized protein</fullName>
    </submittedName>
</protein>
<reference evidence="1 2" key="1">
    <citation type="submission" date="2023-05" db="EMBL/GenBank/DDBJ databases">
        <title>B98-5 Cell Line De Novo Hybrid Assembly: An Optical Mapping Approach.</title>
        <authorList>
            <person name="Kananen K."/>
            <person name="Auerbach J.A."/>
            <person name="Kautto E."/>
            <person name="Blachly J.S."/>
        </authorList>
    </citation>
    <scope>NUCLEOTIDE SEQUENCE [LARGE SCALE GENOMIC DNA]</scope>
    <source>
        <strain evidence="1">B95-8</strain>
        <tissue evidence="1">Cell line</tissue>
    </source>
</reference>
<dbReference type="Proteomes" id="UP001266305">
    <property type="component" value="Unassembled WGS sequence"/>
</dbReference>
<organism evidence="1 2">
    <name type="scientific">Saguinus oedipus</name>
    <name type="common">Cotton-top tamarin</name>
    <name type="synonym">Oedipomidas oedipus</name>
    <dbReference type="NCBI Taxonomy" id="9490"/>
    <lineage>
        <taxon>Eukaryota</taxon>
        <taxon>Metazoa</taxon>
        <taxon>Chordata</taxon>
        <taxon>Craniata</taxon>
        <taxon>Vertebrata</taxon>
        <taxon>Euteleostomi</taxon>
        <taxon>Mammalia</taxon>
        <taxon>Eutheria</taxon>
        <taxon>Euarchontoglires</taxon>
        <taxon>Primates</taxon>
        <taxon>Haplorrhini</taxon>
        <taxon>Platyrrhini</taxon>
        <taxon>Cebidae</taxon>
        <taxon>Callitrichinae</taxon>
        <taxon>Saguinus</taxon>
    </lineage>
</organism>
<dbReference type="EMBL" id="JASSZA010000010">
    <property type="protein sequence ID" value="KAK2099724.1"/>
    <property type="molecule type" value="Genomic_DNA"/>
</dbReference>
<gene>
    <name evidence="1" type="ORF">P7K49_021072</name>
</gene>
<sequence length="70" mass="7612">MLTGAGRRCGVDSYAIKGHIEGTEKHHLLTAPPPAPPATAATLGHYLRSCGRLAPYTSCRYLEFLKHGRH</sequence>
<evidence type="ECO:0000313" key="1">
    <source>
        <dbReference type="EMBL" id="KAK2099724.1"/>
    </source>
</evidence>
<evidence type="ECO:0000313" key="2">
    <source>
        <dbReference type="Proteomes" id="UP001266305"/>
    </source>
</evidence>
<accession>A0ABQ9URL2</accession>
<name>A0ABQ9URL2_SAGOE</name>
<proteinExistence type="predicted"/>